<organism evidence="2 3">
    <name type="scientific">Thermomonas fusca</name>
    <dbReference type="NCBI Taxonomy" id="215690"/>
    <lineage>
        <taxon>Bacteria</taxon>
        <taxon>Pseudomonadati</taxon>
        <taxon>Pseudomonadota</taxon>
        <taxon>Gammaproteobacteria</taxon>
        <taxon>Lysobacterales</taxon>
        <taxon>Lysobacteraceae</taxon>
        <taxon>Thermomonas</taxon>
    </lineage>
</organism>
<keyword evidence="2" id="KW-0378">Hydrolase</keyword>
<dbReference type="InterPro" id="IPR011856">
    <property type="entry name" value="tRNA_endonuc-like_dom_sf"/>
</dbReference>
<dbReference type="GO" id="GO:0004519">
    <property type="term" value="F:endonuclease activity"/>
    <property type="evidence" value="ECO:0007669"/>
    <property type="project" value="UniProtKB-KW"/>
</dbReference>
<dbReference type="Gene3D" id="3.40.1350.10">
    <property type="match status" value="1"/>
</dbReference>
<evidence type="ECO:0000313" key="3">
    <source>
        <dbReference type="Proteomes" id="UP000308508"/>
    </source>
</evidence>
<evidence type="ECO:0000259" key="1">
    <source>
        <dbReference type="Pfam" id="PF08722"/>
    </source>
</evidence>
<gene>
    <name evidence="2" type="ORF">E5S66_00170</name>
</gene>
<sequence>MSSPKRLQPLTKDCATGYSFNTSDAIGFPRALPPVRKIGLGRRALAGLMPSAKGEGVARFESSLERDFFVLLEFNGDVERWDPQPIRLQVADAKRDYVPDVLVSFRSPESGGSASKVLYEIKYRDELRKNWTAYRARFRAAHRYARAQGWRFKIITEREIRAGGTLWNAKFLLPYLYDGIEDGERAVLLTTLRRLGVATPKTLLEACSTDAWERARLLTAFWHLVACRDVAADLRLRLTMDSEVWANA</sequence>
<comment type="caution">
    <text evidence="2">The sequence shown here is derived from an EMBL/GenBank/DDBJ whole genome shotgun (WGS) entry which is preliminary data.</text>
</comment>
<dbReference type="EMBL" id="SROY01000001">
    <property type="protein sequence ID" value="TLX22487.1"/>
    <property type="molecule type" value="Genomic_DNA"/>
</dbReference>
<feature type="domain" description="TnsA endonuclease N-terminal" evidence="1">
    <location>
        <begin position="76"/>
        <end position="157"/>
    </location>
</feature>
<dbReference type="Proteomes" id="UP000308508">
    <property type="component" value="Unassembled WGS sequence"/>
</dbReference>
<keyword evidence="2" id="KW-0540">Nuclease</keyword>
<name>A0A5R9PHF1_9GAMM</name>
<proteinExistence type="predicted"/>
<dbReference type="AlphaFoldDB" id="A0A5R9PHF1"/>
<dbReference type="RefSeq" id="WP_138346378.1">
    <property type="nucleotide sequence ID" value="NZ_SROY01000001.1"/>
</dbReference>
<reference evidence="2 3" key="1">
    <citation type="submission" date="2019-04" db="EMBL/GenBank/DDBJ databases">
        <authorList>
            <person name="Grouzdev D.S."/>
            <person name="Nazina T.N."/>
        </authorList>
    </citation>
    <scope>NUCLEOTIDE SEQUENCE [LARGE SCALE GENOMIC DNA]</scope>
    <source>
        <strain evidence="2 3">SHC 3-19</strain>
    </source>
</reference>
<keyword evidence="2" id="KW-0255">Endonuclease</keyword>
<evidence type="ECO:0000313" key="2">
    <source>
        <dbReference type="EMBL" id="TLX22487.1"/>
    </source>
</evidence>
<keyword evidence="3" id="KW-1185">Reference proteome</keyword>
<dbReference type="Pfam" id="PF08722">
    <property type="entry name" value="Tn7_TnsA-like_N"/>
    <property type="match status" value="1"/>
</dbReference>
<accession>A0A5R9PHF1</accession>
<dbReference type="GO" id="GO:0003676">
    <property type="term" value="F:nucleic acid binding"/>
    <property type="evidence" value="ECO:0007669"/>
    <property type="project" value="InterPro"/>
</dbReference>
<dbReference type="InterPro" id="IPR014833">
    <property type="entry name" value="TnsA_N"/>
</dbReference>
<protein>
    <submittedName>
        <fullName evidence="2">Heteromeric transposase endonuclease subunit TnsA</fullName>
    </submittedName>
</protein>